<comment type="caution">
    <text evidence="1">The sequence shown here is derived from an EMBL/GenBank/DDBJ whole genome shotgun (WGS) entry which is preliminary data.</text>
</comment>
<reference evidence="1 2" key="1">
    <citation type="journal article" date="2013" name="ISME J.">
        <title>A metabolic model for members of the genus Tetrasphaera involved in enhanced biological phosphorus removal.</title>
        <authorList>
            <person name="Kristiansen R."/>
            <person name="Nguyen H.T.T."/>
            <person name="Saunders A.M."/>
            <person name="Nielsen J.L."/>
            <person name="Wimmer R."/>
            <person name="Le V.Q."/>
            <person name="McIlroy S.J."/>
            <person name="Petrovski S."/>
            <person name="Seviour R.J."/>
            <person name="Calteau A."/>
            <person name="Nielsen K.L."/>
            <person name="Nielsen P.H."/>
        </authorList>
    </citation>
    <scope>NUCLEOTIDE SEQUENCE [LARGE SCALE GENOMIC DNA]</scope>
    <source>
        <strain evidence="1 2">Ben110</strain>
    </source>
</reference>
<name>W6JWL6_9MICO</name>
<dbReference type="Proteomes" id="UP000035763">
    <property type="component" value="Unassembled WGS sequence"/>
</dbReference>
<dbReference type="EMBL" id="CAJA01000286">
    <property type="protein sequence ID" value="CCH73948.1"/>
    <property type="molecule type" value="Genomic_DNA"/>
</dbReference>
<evidence type="ECO:0000313" key="1">
    <source>
        <dbReference type="EMBL" id="CCH73948.1"/>
    </source>
</evidence>
<evidence type="ECO:0000313" key="2">
    <source>
        <dbReference type="Proteomes" id="UP000035763"/>
    </source>
</evidence>
<sequence length="52" mass="5608">MFDVAGTLAGASEDAWQWLGWNVVLNGQITRLPAETYGPLPPLRPSAQEVSP</sequence>
<organism evidence="1 2">
    <name type="scientific">Nostocoides australiense Ben110</name>
    <dbReference type="NCBI Taxonomy" id="1193182"/>
    <lineage>
        <taxon>Bacteria</taxon>
        <taxon>Bacillati</taxon>
        <taxon>Actinomycetota</taxon>
        <taxon>Actinomycetes</taxon>
        <taxon>Micrococcales</taxon>
        <taxon>Intrasporangiaceae</taxon>
        <taxon>Nostocoides</taxon>
    </lineage>
</organism>
<gene>
    <name evidence="1" type="ORF">BN11_3560014</name>
</gene>
<proteinExistence type="predicted"/>
<dbReference type="AlphaFoldDB" id="W6JWL6"/>
<keyword evidence="2" id="KW-1185">Reference proteome</keyword>
<accession>W6JWL6</accession>
<protein>
    <submittedName>
        <fullName evidence="1">Uncharacterized protein</fullName>
    </submittedName>
</protein>